<proteinExistence type="predicted"/>
<keyword evidence="3" id="KW-1185">Reference proteome</keyword>
<feature type="region of interest" description="Disordered" evidence="1">
    <location>
        <begin position="1"/>
        <end position="41"/>
    </location>
</feature>
<reference evidence="2 3" key="1">
    <citation type="submission" date="2023-02" db="EMBL/GenBank/DDBJ databases">
        <title>LHISI_Scaffold_Assembly.</title>
        <authorList>
            <person name="Stuart O.P."/>
            <person name="Cleave R."/>
            <person name="Magrath M.J.L."/>
            <person name="Mikheyev A.S."/>
        </authorList>
    </citation>
    <scope>NUCLEOTIDE SEQUENCE [LARGE SCALE GENOMIC DNA]</scope>
    <source>
        <strain evidence="2">Daus_M_001</strain>
        <tissue evidence="2">Leg muscle</tissue>
    </source>
</reference>
<evidence type="ECO:0000313" key="2">
    <source>
        <dbReference type="EMBL" id="KAJ8888246.1"/>
    </source>
</evidence>
<dbReference type="EMBL" id="JARBHB010000003">
    <property type="protein sequence ID" value="KAJ8888246.1"/>
    <property type="molecule type" value="Genomic_DNA"/>
</dbReference>
<evidence type="ECO:0000313" key="3">
    <source>
        <dbReference type="Proteomes" id="UP001159363"/>
    </source>
</evidence>
<sequence>MKGRRKRETPEKTPPTSGIVRHDSHMRKSGGDPDENRTPFAQARKTRLFSKVFGQERHRKYLENSLGNTSVAVGQDVTPLYEEYWSCLYVYADSQYVIPAGIVGFAYPPGNVYLPPKVCERLARNRQYVIPAGIVGFAYPPGNVYLPPKVCERFTRNRLLASLQSEPSSIPGRVTPGGFSHVTRAGRCRWSAGFLGDLPFPPPFHPGSAPYPP</sequence>
<organism evidence="2 3">
    <name type="scientific">Dryococelus australis</name>
    <dbReference type="NCBI Taxonomy" id="614101"/>
    <lineage>
        <taxon>Eukaryota</taxon>
        <taxon>Metazoa</taxon>
        <taxon>Ecdysozoa</taxon>
        <taxon>Arthropoda</taxon>
        <taxon>Hexapoda</taxon>
        <taxon>Insecta</taxon>
        <taxon>Pterygota</taxon>
        <taxon>Neoptera</taxon>
        <taxon>Polyneoptera</taxon>
        <taxon>Phasmatodea</taxon>
        <taxon>Verophasmatodea</taxon>
        <taxon>Anareolatae</taxon>
        <taxon>Phasmatidae</taxon>
        <taxon>Eurycanthinae</taxon>
        <taxon>Dryococelus</taxon>
    </lineage>
</organism>
<accession>A0ABQ9HVY8</accession>
<evidence type="ECO:0000256" key="1">
    <source>
        <dbReference type="SAM" id="MobiDB-lite"/>
    </source>
</evidence>
<gene>
    <name evidence="2" type="ORF">PR048_007733</name>
</gene>
<dbReference type="Proteomes" id="UP001159363">
    <property type="component" value="Chromosome 3"/>
</dbReference>
<comment type="caution">
    <text evidence="2">The sequence shown here is derived from an EMBL/GenBank/DDBJ whole genome shotgun (WGS) entry which is preliminary data.</text>
</comment>
<name>A0ABQ9HVY8_9NEOP</name>
<protein>
    <submittedName>
        <fullName evidence="2">Uncharacterized protein</fullName>
    </submittedName>
</protein>